<dbReference type="GO" id="GO:0006629">
    <property type="term" value="P:lipid metabolic process"/>
    <property type="evidence" value="ECO:0007669"/>
    <property type="project" value="InterPro"/>
</dbReference>
<name>A0AA37TB95_9GAMM</name>
<keyword evidence="1" id="KW-0812">Transmembrane</keyword>
<comment type="caution">
    <text evidence="3">The sequence shown here is derived from an EMBL/GenBank/DDBJ whole genome shotgun (WGS) entry which is preliminary data.</text>
</comment>
<reference evidence="3 4" key="1">
    <citation type="journal article" date="2014" name="Int. J. Syst. Evol. Microbiol.">
        <title>Complete genome sequence of Corynebacterium casei LMG S-19264T (=DSM 44701T), isolated from a smear-ripened cheese.</title>
        <authorList>
            <consortium name="US DOE Joint Genome Institute (JGI-PGF)"/>
            <person name="Walter F."/>
            <person name="Albersmeier A."/>
            <person name="Kalinowski J."/>
            <person name="Ruckert C."/>
        </authorList>
    </citation>
    <scope>NUCLEOTIDE SEQUENCE [LARGE SCALE GENOMIC DNA]</scope>
    <source>
        <strain evidence="3 4">NBRC 110095</strain>
    </source>
</reference>
<dbReference type="CDD" id="cd00519">
    <property type="entry name" value="Lipase_3"/>
    <property type="match status" value="1"/>
</dbReference>
<dbReference type="EMBL" id="BSPD01000037">
    <property type="protein sequence ID" value="GLS25917.1"/>
    <property type="molecule type" value="Genomic_DNA"/>
</dbReference>
<dbReference type="SUPFAM" id="SSF53474">
    <property type="entry name" value="alpha/beta-Hydrolases"/>
    <property type="match status" value="1"/>
</dbReference>
<feature type="domain" description="Fungal lipase-type" evidence="2">
    <location>
        <begin position="75"/>
        <end position="201"/>
    </location>
</feature>
<dbReference type="InterPro" id="IPR002921">
    <property type="entry name" value="Fungal_lipase-type"/>
</dbReference>
<dbReference type="InterPro" id="IPR051218">
    <property type="entry name" value="Sec_MonoDiacylglyc_Lipase"/>
</dbReference>
<dbReference type="Gene3D" id="3.40.50.1820">
    <property type="entry name" value="alpha/beta hydrolase"/>
    <property type="match status" value="1"/>
</dbReference>
<evidence type="ECO:0000259" key="2">
    <source>
        <dbReference type="Pfam" id="PF01764"/>
    </source>
</evidence>
<evidence type="ECO:0000313" key="4">
    <source>
        <dbReference type="Proteomes" id="UP001156870"/>
    </source>
</evidence>
<keyword evidence="4" id="KW-1185">Reference proteome</keyword>
<evidence type="ECO:0000313" key="3">
    <source>
        <dbReference type="EMBL" id="GLS25917.1"/>
    </source>
</evidence>
<dbReference type="InterPro" id="IPR029058">
    <property type="entry name" value="AB_hydrolase_fold"/>
</dbReference>
<dbReference type="PANTHER" id="PTHR45856:SF23">
    <property type="entry name" value="FUNGAL LIPASE-LIKE DOMAIN-CONTAINING PROTEIN"/>
    <property type="match status" value="1"/>
</dbReference>
<evidence type="ECO:0000256" key="1">
    <source>
        <dbReference type="SAM" id="Phobius"/>
    </source>
</evidence>
<accession>A0AA37TB95</accession>
<dbReference type="Proteomes" id="UP001156870">
    <property type="component" value="Unassembled WGS sequence"/>
</dbReference>
<proteinExistence type="predicted"/>
<sequence>MTNSLLPGLAAKLAEKVYGIEKGKSEASTALNTLKGEITEDGDVSHKILKGIVGDGKSTNLGVALHVETTHEIYLIFRGTVSKGDGLTDANIRVTREVTDSYIHKGFSEAFNSISGQIDRFFRSKRIAAIHCVGHSLGGALAMIAAAWLNKRRNYTNVKVYTFGAPRVGYVSFAKEMTKGVGAKNIFRVYNEFDAIPCLPYLPFVHAPHFERVCGIRIPGIGSNWGTHKYKYCVSFLRRSVVLHHGMSSYRKCVENKSWDDIRKSSQMSLLPSAYTGYSKAAWNWGKMVYRIPKAVLSHGLRFIPVSLQGAGKTIYEIGSKLHGLTKLDQCHMAISLLERSAQVGKQPQSEELNILCDGFGLDSKQDSQVLMDQLGHIESEERENLESCLSDLEV</sequence>
<protein>
    <recommendedName>
        <fullName evidence="2">Fungal lipase-type domain-containing protein</fullName>
    </recommendedName>
</protein>
<dbReference type="PANTHER" id="PTHR45856">
    <property type="entry name" value="ALPHA/BETA-HYDROLASES SUPERFAMILY PROTEIN"/>
    <property type="match status" value="1"/>
</dbReference>
<dbReference type="RefSeq" id="WP_232593311.1">
    <property type="nucleotide sequence ID" value="NZ_BSPD01000037.1"/>
</dbReference>
<organism evidence="3 4">
    <name type="scientific">Marinibactrum halimedae</name>
    <dbReference type="NCBI Taxonomy" id="1444977"/>
    <lineage>
        <taxon>Bacteria</taxon>
        <taxon>Pseudomonadati</taxon>
        <taxon>Pseudomonadota</taxon>
        <taxon>Gammaproteobacteria</taxon>
        <taxon>Cellvibrionales</taxon>
        <taxon>Cellvibrionaceae</taxon>
        <taxon>Marinibactrum</taxon>
    </lineage>
</organism>
<dbReference type="Pfam" id="PF01764">
    <property type="entry name" value="Lipase_3"/>
    <property type="match status" value="1"/>
</dbReference>
<dbReference type="AlphaFoldDB" id="A0AA37TB95"/>
<feature type="transmembrane region" description="Helical" evidence="1">
    <location>
        <begin position="127"/>
        <end position="149"/>
    </location>
</feature>
<keyword evidence="1" id="KW-1133">Transmembrane helix</keyword>
<gene>
    <name evidence="3" type="ORF">GCM10007877_16320</name>
</gene>
<keyword evidence="1" id="KW-0472">Membrane</keyword>